<organism evidence="2 3">
    <name type="scientific">Azomonas agilis</name>
    <dbReference type="NCBI Taxonomy" id="116849"/>
    <lineage>
        <taxon>Bacteria</taxon>
        <taxon>Pseudomonadati</taxon>
        <taxon>Pseudomonadota</taxon>
        <taxon>Gammaproteobacteria</taxon>
        <taxon>Pseudomonadales</taxon>
        <taxon>Pseudomonadaceae</taxon>
        <taxon>Azomonas</taxon>
    </lineage>
</organism>
<proteinExistence type="predicted"/>
<gene>
    <name evidence="2" type="ORF">LX59_02201</name>
</gene>
<comment type="caution">
    <text evidence="2">The sequence shown here is derived from an EMBL/GenBank/DDBJ whole genome shotgun (WGS) entry which is preliminary data.</text>
</comment>
<name>A0A562I2H2_9GAMM</name>
<accession>A0A562I2H2</accession>
<dbReference type="EMBL" id="VLKG01000007">
    <property type="protein sequence ID" value="TWH64853.1"/>
    <property type="molecule type" value="Genomic_DNA"/>
</dbReference>
<dbReference type="RefSeq" id="WP_144571893.1">
    <property type="nucleotide sequence ID" value="NZ_VLKG01000007.1"/>
</dbReference>
<evidence type="ECO:0000313" key="3">
    <source>
        <dbReference type="Proteomes" id="UP000319627"/>
    </source>
</evidence>
<dbReference type="AlphaFoldDB" id="A0A562I2H2"/>
<dbReference type="Proteomes" id="UP000319627">
    <property type="component" value="Unassembled WGS sequence"/>
</dbReference>
<protein>
    <submittedName>
        <fullName evidence="2">Uncharacterized protein</fullName>
    </submittedName>
</protein>
<keyword evidence="1" id="KW-1133">Transmembrane helix</keyword>
<reference evidence="2 3" key="1">
    <citation type="submission" date="2019-07" db="EMBL/GenBank/DDBJ databases">
        <title>Genomic Encyclopedia of Type Strains, Phase I: the one thousand microbial genomes (KMG-I) project.</title>
        <authorList>
            <person name="Kyrpides N."/>
        </authorList>
    </citation>
    <scope>NUCLEOTIDE SEQUENCE [LARGE SCALE GENOMIC DNA]</scope>
    <source>
        <strain evidence="2 3">DSM 375</strain>
    </source>
</reference>
<keyword evidence="1" id="KW-0472">Membrane</keyword>
<keyword evidence="1" id="KW-0812">Transmembrane</keyword>
<evidence type="ECO:0000256" key="1">
    <source>
        <dbReference type="SAM" id="Phobius"/>
    </source>
</evidence>
<sequence length="196" mass="22718">MDALSGGFVRWMLSVFEFLSYPGVLGLGTGLLVGSGLHQFWKYWARRQDYHRTRRFIEDSVGYNKAIIERNIELLGRDIEKLPSISLLEPLHELLPSGAELLVNSRFSSHPQYYHLWMTLKKIDHLSSQIRALSCEILEIKRTIKSETRTEVLRVELIPYLRDFNTMTIVRLTEMGLECKRASLLLHEGKGKSRTQ</sequence>
<feature type="transmembrane region" description="Helical" evidence="1">
    <location>
        <begin position="20"/>
        <end position="45"/>
    </location>
</feature>
<evidence type="ECO:0000313" key="2">
    <source>
        <dbReference type="EMBL" id="TWH64853.1"/>
    </source>
</evidence>
<keyword evidence="3" id="KW-1185">Reference proteome</keyword>